<feature type="transmembrane region" description="Helical" evidence="2">
    <location>
        <begin position="181"/>
        <end position="198"/>
    </location>
</feature>
<evidence type="ECO:0000256" key="1">
    <source>
        <dbReference type="SAM" id="MobiDB-lite"/>
    </source>
</evidence>
<organism evidence="3 4">
    <name type="scientific">Actinomadura physcomitrii</name>
    <dbReference type="NCBI Taxonomy" id="2650748"/>
    <lineage>
        <taxon>Bacteria</taxon>
        <taxon>Bacillati</taxon>
        <taxon>Actinomycetota</taxon>
        <taxon>Actinomycetes</taxon>
        <taxon>Streptosporangiales</taxon>
        <taxon>Thermomonosporaceae</taxon>
        <taxon>Actinomadura</taxon>
    </lineage>
</organism>
<keyword evidence="2" id="KW-0472">Membrane</keyword>
<comment type="caution">
    <text evidence="3">The sequence shown here is derived from an EMBL/GenBank/DDBJ whole genome shotgun (WGS) entry which is preliminary data.</text>
</comment>
<sequence length="492" mass="51564">MDMGCMAKQAVNDWFADLVTGAAKPIFHLLSQTVLGTPPVESGDMARARDLWGISQTIANTCYVLLITVGGVLLMAGHSLPGGELTPGQLVARLVGAFAASNLSLVLIGYAITFANGLSGAFLEAGAEAIDPSRVAKSIAAYLVASLVPNQPFTIFIGLGVVVLALCVAFIYIIRIALTMVLIAAAPVALMFHALPITDGLARLWWRSISGVLAIGVCQALILATAFRLLFSDIHHPGDSSGSGNHFPGIASGTGIDLLLALCLLWIMVRVPSWVARTIWRAAQPSALTGLVKSLILYRGLGALTRRRVPTTQFWQPPPPSPPPPKPPPPPPRRYFRQPPGVPGPSRPALEAPDASRTPPGLPGPSNPPLALPAGAIPMPSGAIPMPPGPSPEPGVGQGTRHPMQLALPIPAGKSAAGKRSAGRRATQLALPIPAARGPRPPSLSGPAAPSGRARVRSRQLMLPGMPKRPVPRRQLTLWTDPPKIRARRGGR</sequence>
<feature type="transmembrane region" description="Helical" evidence="2">
    <location>
        <begin position="58"/>
        <end position="78"/>
    </location>
</feature>
<protein>
    <submittedName>
        <fullName evidence="3">Uncharacterized protein</fullName>
    </submittedName>
</protein>
<feature type="compositionally biased region" description="Pro residues" evidence="1">
    <location>
        <begin position="316"/>
        <end position="333"/>
    </location>
</feature>
<evidence type="ECO:0000313" key="4">
    <source>
        <dbReference type="Proteomes" id="UP000462055"/>
    </source>
</evidence>
<keyword evidence="2" id="KW-0812">Transmembrane</keyword>
<evidence type="ECO:0000313" key="3">
    <source>
        <dbReference type="EMBL" id="MWA02774.1"/>
    </source>
</evidence>
<reference evidence="3" key="1">
    <citation type="submission" date="2019-12" db="EMBL/GenBank/DDBJ databases">
        <title>Actinomadura physcomitrii sp. nov., a novel actinomycete isolated from moss [Physcomitrium sphaericum (Ludw) Fuernr].</title>
        <authorList>
            <person name="Zhuang X."/>
        </authorList>
    </citation>
    <scope>NUCLEOTIDE SEQUENCE [LARGE SCALE GENOMIC DNA]</scope>
    <source>
        <strain evidence="3">LD22</strain>
    </source>
</reference>
<name>A0A6I4MEV6_9ACTN</name>
<dbReference type="Proteomes" id="UP000462055">
    <property type="component" value="Unassembled WGS sequence"/>
</dbReference>
<proteinExistence type="predicted"/>
<dbReference type="AlphaFoldDB" id="A0A6I4MEV6"/>
<feature type="transmembrane region" description="Helical" evidence="2">
    <location>
        <begin position="153"/>
        <end position="174"/>
    </location>
</feature>
<dbReference type="RefSeq" id="WP_151595284.1">
    <property type="nucleotide sequence ID" value="NZ_WBMS02000015.1"/>
</dbReference>
<gene>
    <name evidence="3" type="ORF">F8568_020820</name>
</gene>
<feature type="transmembrane region" description="Helical" evidence="2">
    <location>
        <begin position="90"/>
        <end position="112"/>
    </location>
</feature>
<dbReference type="InterPro" id="IPR045782">
    <property type="entry name" value="TrbL_3"/>
</dbReference>
<feature type="region of interest" description="Disordered" evidence="1">
    <location>
        <begin position="311"/>
        <end position="492"/>
    </location>
</feature>
<keyword evidence="2" id="KW-1133">Transmembrane helix</keyword>
<feature type="compositionally biased region" description="Pro residues" evidence="1">
    <location>
        <begin position="360"/>
        <end position="371"/>
    </location>
</feature>
<feature type="transmembrane region" description="Helical" evidence="2">
    <location>
        <begin position="247"/>
        <end position="267"/>
    </location>
</feature>
<accession>A0A6I4MEV6</accession>
<dbReference type="Pfam" id="PF19590">
    <property type="entry name" value="TrbL_3"/>
    <property type="match status" value="1"/>
</dbReference>
<keyword evidence="4" id="KW-1185">Reference proteome</keyword>
<feature type="compositionally biased region" description="Low complexity" evidence="1">
    <location>
        <begin position="372"/>
        <end position="384"/>
    </location>
</feature>
<dbReference type="EMBL" id="WBMS02000015">
    <property type="protein sequence ID" value="MWA02774.1"/>
    <property type="molecule type" value="Genomic_DNA"/>
</dbReference>
<feature type="transmembrane region" description="Helical" evidence="2">
    <location>
        <begin position="204"/>
        <end position="227"/>
    </location>
</feature>
<feature type="compositionally biased region" description="Low complexity" evidence="1">
    <location>
        <begin position="412"/>
        <end position="426"/>
    </location>
</feature>
<evidence type="ECO:0000256" key="2">
    <source>
        <dbReference type="SAM" id="Phobius"/>
    </source>
</evidence>